<reference evidence="1 2" key="1">
    <citation type="journal article" date="2022" name="Nat. Genet.">
        <title>Improved pea reference genome and pan-genome highlight genomic features and evolutionary characteristics.</title>
        <authorList>
            <person name="Yang T."/>
            <person name="Liu R."/>
            <person name="Luo Y."/>
            <person name="Hu S."/>
            <person name="Wang D."/>
            <person name="Wang C."/>
            <person name="Pandey M.K."/>
            <person name="Ge S."/>
            <person name="Xu Q."/>
            <person name="Li N."/>
            <person name="Li G."/>
            <person name="Huang Y."/>
            <person name="Saxena R.K."/>
            <person name="Ji Y."/>
            <person name="Li M."/>
            <person name="Yan X."/>
            <person name="He Y."/>
            <person name="Liu Y."/>
            <person name="Wang X."/>
            <person name="Xiang C."/>
            <person name="Varshney R.K."/>
            <person name="Ding H."/>
            <person name="Gao S."/>
            <person name="Zong X."/>
        </authorList>
    </citation>
    <scope>NUCLEOTIDE SEQUENCE [LARGE SCALE GENOMIC DNA]</scope>
    <source>
        <strain evidence="1 2">cv. Zhongwan 6</strain>
    </source>
</reference>
<organism evidence="1 2">
    <name type="scientific">Pisum sativum</name>
    <name type="common">Garden pea</name>
    <name type="synonym">Lathyrus oleraceus</name>
    <dbReference type="NCBI Taxonomy" id="3888"/>
    <lineage>
        <taxon>Eukaryota</taxon>
        <taxon>Viridiplantae</taxon>
        <taxon>Streptophyta</taxon>
        <taxon>Embryophyta</taxon>
        <taxon>Tracheophyta</taxon>
        <taxon>Spermatophyta</taxon>
        <taxon>Magnoliopsida</taxon>
        <taxon>eudicotyledons</taxon>
        <taxon>Gunneridae</taxon>
        <taxon>Pentapetalae</taxon>
        <taxon>rosids</taxon>
        <taxon>fabids</taxon>
        <taxon>Fabales</taxon>
        <taxon>Fabaceae</taxon>
        <taxon>Papilionoideae</taxon>
        <taxon>50 kb inversion clade</taxon>
        <taxon>NPAAA clade</taxon>
        <taxon>Hologalegina</taxon>
        <taxon>IRL clade</taxon>
        <taxon>Fabeae</taxon>
        <taxon>Lathyrus</taxon>
    </lineage>
</organism>
<protein>
    <submittedName>
        <fullName evidence="1">Uncharacterized protein</fullName>
    </submittedName>
</protein>
<proteinExistence type="predicted"/>
<dbReference type="PANTHER" id="PTHR33103:SF27">
    <property type="entry name" value="OS04G0594700 PROTEIN"/>
    <property type="match status" value="1"/>
</dbReference>
<dbReference type="EMBL" id="JAMSHJ010000003">
    <property type="protein sequence ID" value="KAI5429655.1"/>
    <property type="molecule type" value="Genomic_DNA"/>
</dbReference>
<sequence>MAAAAAAAAEEICSCLREELLECTFKYLHGDNRSFMSLSLVSKQFLYITNRIRFFVTITDETIPYLPRLFHRFPNLTSLNLTIVPKTVEEVNALLTLISTFPLDIKSLGLCLKRILRPIQIPANGLIALSKTMKNTTSLTFYQMSHFNKKNLFLIADCFPLLQELNLCNPWLTSDTDFMVDHKDPLLALPNLRKINLSSSIEQVDNVHLRVLVDKERNRVVYAEAGKDFIDVLFSFLTLPLGTIARLVAKESNIEPVKFGSISSLHQSVSDLDQQYLTNQTCKEMLLNPRNSMEPYCHKLKLNIDDTEPMQYFLCLNRDCRRTSGCLLSTFKNQICYCGEILSMEVFPNCLNLEDGFVKENATFIICDDLYVMPNVFGASLQLLQKLGVDSVDGIEEQTVVDLLKLSLISKAPLTDFICKNQSFDNLNLRNILIGDMHSDEARQMSVKVTLRKSNEQILFVEAEDDFIDFVFSLLTFPLGGVLHMLQGFSSLSCIDNLYKGLSELSSDMFLVSDGLKDKLTQPLIAEQYELNNQILPIDAASLPMNYCHSYYNHRYQRYVTELTKETVYFNYNKTREERFVRFKLVDPKSSTAKSSFAKGPSMYMVTDDLFVTPMSSISTMSYLKKSKVPLSDLEERVIKIGVNEGLSILKASLISKSALTNGLNQFIRTVKASISDISAPQDVVRSEFNFEALGMDNPPTLSVQIQEGSSCTQDLQLPRAPLMEELPPPPNIQELHMNLGKKENENTAPVLALRRSLRKRKGGGQV</sequence>
<gene>
    <name evidence="1" type="ORF">KIW84_034285</name>
</gene>
<dbReference type="Gramene" id="Psat03G0428500-T1">
    <property type="protein sequence ID" value="KAI5429655.1"/>
    <property type="gene ID" value="KIW84_034285"/>
</dbReference>
<comment type="caution">
    <text evidence="1">The sequence shown here is derived from an EMBL/GenBank/DDBJ whole genome shotgun (WGS) entry which is preliminary data.</text>
</comment>
<dbReference type="AlphaFoldDB" id="A0A9D4Y2F0"/>
<dbReference type="InterPro" id="IPR007750">
    <property type="entry name" value="DUF674"/>
</dbReference>
<dbReference type="InterPro" id="IPR032675">
    <property type="entry name" value="LRR_dom_sf"/>
</dbReference>
<dbReference type="Proteomes" id="UP001058974">
    <property type="component" value="Chromosome 3"/>
</dbReference>
<evidence type="ECO:0000313" key="1">
    <source>
        <dbReference type="EMBL" id="KAI5429655.1"/>
    </source>
</evidence>
<dbReference type="SUPFAM" id="SSF52047">
    <property type="entry name" value="RNI-like"/>
    <property type="match status" value="1"/>
</dbReference>
<dbReference type="Gene3D" id="3.80.10.10">
    <property type="entry name" value="Ribonuclease Inhibitor"/>
    <property type="match status" value="1"/>
</dbReference>
<evidence type="ECO:0000313" key="2">
    <source>
        <dbReference type="Proteomes" id="UP001058974"/>
    </source>
</evidence>
<accession>A0A9D4Y2F0</accession>
<keyword evidence="2" id="KW-1185">Reference proteome</keyword>
<dbReference type="PANTHER" id="PTHR33103">
    <property type="entry name" value="OS01G0153900 PROTEIN"/>
    <property type="match status" value="1"/>
</dbReference>
<name>A0A9D4Y2F0_PEA</name>
<dbReference type="Pfam" id="PF05056">
    <property type="entry name" value="DUF674"/>
    <property type="match status" value="1"/>
</dbReference>